<dbReference type="Gene3D" id="3.40.190.10">
    <property type="entry name" value="Periplasmic binding protein-like II"/>
    <property type="match status" value="1"/>
</dbReference>
<keyword evidence="2" id="KW-0813">Transport</keyword>
<keyword evidence="3" id="KW-0732">Signal</keyword>
<dbReference type="EMBL" id="JBHUNE010000009">
    <property type="protein sequence ID" value="MFD2759255.1"/>
    <property type="molecule type" value="Genomic_DNA"/>
</dbReference>
<name>A0ABW5V0M6_9MICO</name>
<gene>
    <name evidence="6" type="ORF">ACFSW7_12795</name>
</gene>
<comment type="similarity">
    <text evidence="1">Belongs to the bacterial solute-binding protein 5 family.</text>
</comment>
<dbReference type="Pfam" id="PF00496">
    <property type="entry name" value="SBP_bac_5"/>
    <property type="match status" value="1"/>
</dbReference>
<proteinExistence type="inferred from homology"/>
<evidence type="ECO:0000256" key="4">
    <source>
        <dbReference type="SAM" id="MobiDB-lite"/>
    </source>
</evidence>
<dbReference type="PANTHER" id="PTHR30290">
    <property type="entry name" value="PERIPLASMIC BINDING COMPONENT OF ABC TRANSPORTER"/>
    <property type="match status" value="1"/>
</dbReference>
<feature type="domain" description="Solute-binding protein family 5" evidence="5">
    <location>
        <begin position="37"/>
        <end position="363"/>
    </location>
</feature>
<dbReference type="Gene3D" id="3.10.105.10">
    <property type="entry name" value="Dipeptide-binding Protein, Domain 3"/>
    <property type="match status" value="1"/>
</dbReference>
<dbReference type="InterPro" id="IPR039424">
    <property type="entry name" value="SBP_5"/>
</dbReference>
<evidence type="ECO:0000313" key="6">
    <source>
        <dbReference type="EMBL" id="MFD2759255.1"/>
    </source>
</evidence>
<dbReference type="PANTHER" id="PTHR30290:SF9">
    <property type="entry name" value="OLIGOPEPTIDE-BINDING PROTEIN APPA"/>
    <property type="match status" value="1"/>
</dbReference>
<evidence type="ECO:0000256" key="3">
    <source>
        <dbReference type="ARBA" id="ARBA00022729"/>
    </source>
</evidence>
<dbReference type="Proteomes" id="UP001597492">
    <property type="component" value="Unassembled WGS sequence"/>
</dbReference>
<dbReference type="InterPro" id="IPR030678">
    <property type="entry name" value="Peptide/Ni-bd"/>
</dbReference>
<evidence type="ECO:0000259" key="5">
    <source>
        <dbReference type="Pfam" id="PF00496"/>
    </source>
</evidence>
<dbReference type="SUPFAM" id="SSF53850">
    <property type="entry name" value="Periplasmic binding protein-like II"/>
    <property type="match status" value="1"/>
</dbReference>
<dbReference type="RefSeq" id="WP_187325746.1">
    <property type="nucleotide sequence ID" value="NZ_JBHUNE010000009.1"/>
</dbReference>
<evidence type="ECO:0000256" key="1">
    <source>
        <dbReference type="ARBA" id="ARBA00005695"/>
    </source>
</evidence>
<organism evidence="6 7">
    <name type="scientific">Gulosibacter faecalis</name>
    <dbReference type="NCBI Taxonomy" id="272240"/>
    <lineage>
        <taxon>Bacteria</taxon>
        <taxon>Bacillati</taxon>
        <taxon>Actinomycetota</taxon>
        <taxon>Actinomycetes</taxon>
        <taxon>Micrococcales</taxon>
        <taxon>Microbacteriaceae</taxon>
        <taxon>Gulosibacter</taxon>
    </lineage>
</organism>
<dbReference type="InterPro" id="IPR000914">
    <property type="entry name" value="SBP_5_dom"/>
</dbReference>
<sequence>MNYDGFPENWTPGQEMEGGLMRVPYETLIGFADDGSLEPFLASDWELTDDALTLTLQEGVKFQDGTDFNAEAVKVNVETVRDGATANASALSHIESVDVVDDTTVKLNLTEPTPSLPTTLASRVLPIGSPAAIEDGSIAQTPVGTSPWMYDESLSVTGTKLHFSSFADYWGETPGFANIEIFAIEEDDSVLAALQNGELDLSEVSDQGVPAYEGTQFELLEYPAIRNNLIFFDRGEGGQFASQELRQAMCYAMNPQEMVDVRGSGGAATQHFAEGEQGYNPDLNAYETDLDKAKELYAEAGSPSVSATIPAAAYNEQQIKIYMEQASQIGNVSVSVETMPPPQFASSWASGQYPLGLASNDELTPYDWYSSWFAADAPGNPSGVESDELKAAADKAIAAGDSDEADALWADVTGIIADEALTCAFATGVESIAYNPATVSGVAAPSEPWEPQSINYRDLTPTA</sequence>
<feature type="region of interest" description="Disordered" evidence="4">
    <location>
        <begin position="443"/>
        <end position="463"/>
    </location>
</feature>
<accession>A0ABW5V0M6</accession>
<comment type="caution">
    <text evidence="6">The sequence shown here is derived from an EMBL/GenBank/DDBJ whole genome shotgun (WGS) entry which is preliminary data.</text>
</comment>
<dbReference type="PIRSF" id="PIRSF002741">
    <property type="entry name" value="MppA"/>
    <property type="match status" value="1"/>
</dbReference>
<evidence type="ECO:0000313" key="7">
    <source>
        <dbReference type="Proteomes" id="UP001597492"/>
    </source>
</evidence>
<reference evidence="7" key="1">
    <citation type="journal article" date="2019" name="Int. J. Syst. Evol. Microbiol.">
        <title>The Global Catalogue of Microorganisms (GCM) 10K type strain sequencing project: providing services to taxonomists for standard genome sequencing and annotation.</title>
        <authorList>
            <consortium name="The Broad Institute Genomics Platform"/>
            <consortium name="The Broad Institute Genome Sequencing Center for Infectious Disease"/>
            <person name="Wu L."/>
            <person name="Ma J."/>
        </authorList>
    </citation>
    <scope>NUCLEOTIDE SEQUENCE [LARGE SCALE GENOMIC DNA]</scope>
    <source>
        <strain evidence="7">TISTR 1514</strain>
    </source>
</reference>
<keyword evidence="7" id="KW-1185">Reference proteome</keyword>
<protein>
    <submittedName>
        <fullName evidence="6">ABC transporter substrate-binding protein</fullName>
    </submittedName>
</protein>
<evidence type="ECO:0000256" key="2">
    <source>
        <dbReference type="ARBA" id="ARBA00022448"/>
    </source>
</evidence>